<keyword evidence="4" id="KW-0802">TPR repeat</keyword>
<protein>
    <recommendedName>
        <fullName evidence="9">MalT-like TPR region domain-containing protein</fullName>
    </recommendedName>
</protein>
<evidence type="ECO:0000256" key="6">
    <source>
        <dbReference type="ARBA" id="ARBA00023128"/>
    </source>
</evidence>
<dbReference type="Gene3D" id="1.25.40.10">
    <property type="entry name" value="Tetratricopeptide repeat domain"/>
    <property type="match status" value="1"/>
</dbReference>
<evidence type="ECO:0008006" key="9">
    <source>
        <dbReference type="Google" id="ProtNLM"/>
    </source>
</evidence>
<evidence type="ECO:0000256" key="5">
    <source>
        <dbReference type="ARBA" id="ARBA00022946"/>
    </source>
</evidence>
<keyword evidence="8" id="KW-1185">Reference proteome</keyword>
<dbReference type="InterPro" id="IPR011990">
    <property type="entry name" value="TPR-like_helical_dom_sf"/>
</dbReference>
<dbReference type="InterPro" id="IPR040395">
    <property type="entry name" value="TTC19"/>
</dbReference>
<gene>
    <name evidence="7" type="ORF">NQ317_003146</name>
</gene>
<sequence>MYRPVTLVVPCAALIPKPLSFSVNQNEVEENITHLMTLARIALEKGDVEKAEAILEMGIKISAEYQSYLAMPYMYDILASVAFAKGNLKKAELLLVRVIEELIQLGAEENDSQIIDFKLRLARIYSSYEEKELAEIGFKTCLADQEAKIIKGDITTKTGLLYVNILFWYGMHQLQNANYKKAKQLIDLAYNHSLNIKGLTPYQEMIILYTMADLNIKLQSYDVAFQNIQSAIFLGKGIGSVDLPKFYLKLAAIYMKIGAKR</sequence>
<comment type="caution">
    <text evidence="7">The sequence shown here is derived from an EMBL/GenBank/DDBJ whole genome shotgun (WGS) entry which is preliminary data.</text>
</comment>
<keyword evidence="5" id="KW-0809">Transit peptide</keyword>
<evidence type="ECO:0000256" key="1">
    <source>
        <dbReference type="ARBA" id="ARBA00004173"/>
    </source>
</evidence>
<name>A0ABQ9JY98_9CUCU</name>
<organism evidence="7 8">
    <name type="scientific">Molorchus minor</name>
    <dbReference type="NCBI Taxonomy" id="1323400"/>
    <lineage>
        <taxon>Eukaryota</taxon>
        <taxon>Metazoa</taxon>
        <taxon>Ecdysozoa</taxon>
        <taxon>Arthropoda</taxon>
        <taxon>Hexapoda</taxon>
        <taxon>Insecta</taxon>
        <taxon>Pterygota</taxon>
        <taxon>Neoptera</taxon>
        <taxon>Endopterygota</taxon>
        <taxon>Coleoptera</taxon>
        <taxon>Polyphaga</taxon>
        <taxon>Cucujiformia</taxon>
        <taxon>Chrysomeloidea</taxon>
        <taxon>Cerambycidae</taxon>
        <taxon>Lamiinae</taxon>
        <taxon>Monochamini</taxon>
        <taxon>Molorchus</taxon>
    </lineage>
</organism>
<comment type="subcellular location">
    <subcellularLocation>
        <location evidence="1">Mitochondrion</location>
    </subcellularLocation>
</comment>
<dbReference type="SUPFAM" id="SSF48452">
    <property type="entry name" value="TPR-like"/>
    <property type="match status" value="2"/>
</dbReference>
<evidence type="ECO:0000256" key="2">
    <source>
        <dbReference type="ARBA" id="ARBA00008219"/>
    </source>
</evidence>
<comment type="similarity">
    <text evidence="2">Belongs to the TTC19 family.</text>
</comment>
<evidence type="ECO:0000256" key="4">
    <source>
        <dbReference type="ARBA" id="ARBA00022803"/>
    </source>
</evidence>
<evidence type="ECO:0000313" key="8">
    <source>
        <dbReference type="Proteomes" id="UP001162164"/>
    </source>
</evidence>
<dbReference type="PANTHER" id="PTHR13143">
    <property type="entry name" value="TETRATRICOPEPTIDE REPEAT PROTEIN 19"/>
    <property type="match status" value="1"/>
</dbReference>
<evidence type="ECO:0000256" key="3">
    <source>
        <dbReference type="ARBA" id="ARBA00022737"/>
    </source>
</evidence>
<keyword evidence="3" id="KW-0677">Repeat</keyword>
<dbReference type="Proteomes" id="UP001162164">
    <property type="component" value="Unassembled WGS sequence"/>
</dbReference>
<accession>A0ABQ9JY98</accession>
<proteinExistence type="inferred from homology"/>
<keyword evidence="6" id="KW-0496">Mitochondrion</keyword>
<dbReference type="EMBL" id="JAPWTJ010000079">
    <property type="protein sequence ID" value="KAJ8983341.1"/>
    <property type="molecule type" value="Genomic_DNA"/>
</dbReference>
<reference evidence="7" key="1">
    <citation type="journal article" date="2023" name="Insect Mol. Biol.">
        <title>Genome sequencing provides insights into the evolution of gene families encoding plant cell wall-degrading enzymes in longhorned beetles.</title>
        <authorList>
            <person name="Shin N.R."/>
            <person name="Okamura Y."/>
            <person name="Kirsch R."/>
            <person name="Pauchet Y."/>
        </authorList>
    </citation>
    <scope>NUCLEOTIDE SEQUENCE</scope>
    <source>
        <strain evidence="7">MMC_N1</strain>
    </source>
</reference>
<dbReference type="PANTHER" id="PTHR13143:SF6">
    <property type="entry name" value="TETRATRICOPEPTIDE REPEAT PROTEIN 19, MITOCHONDRIAL"/>
    <property type="match status" value="1"/>
</dbReference>
<evidence type="ECO:0000313" key="7">
    <source>
        <dbReference type="EMBL" id="KAJ8983341.1"/>
    </source>
</evidence>